<organism evidence="2 3">
    <name type="scientific">Citrus x changshan-huyou</name>
    <dbReference type="NCBI Taxonomy" id="2935761"/>
    <lineage>
        <taxon>Eukaryota</taxon>
        <taxon>Viridiplantae</taxon>
        <taxon>Streptophyta</taxon>
        <taxon>Embryophyta</taxon>
        <taxon>Tracheophyta</taxon>
        <taxon>Spermatophyta</taxon>
        <taxon>Magnoliopsida</taxon>
        <taxon>eudicotyledons</taxon>
        <taxon>Gunneridae</taxon>
        <taxon>Pentapetalae</taxon>
        <taxon>rosids</taxon>
        <taxon>malvids</taxon>
        <taxon>Sapindales</taxon>
        <taxon>Rutaceae</taxon>
        <taxon>Aurantioideae</taxon>
        <taxon>Citrus</taxon>
    </lineage>
</organism>
<protein>
    <submittedName>
        <fullName evidence="2">Uncharacterized protein</fullName>
    </submittedName>
</protein>
<name>A0AAP0MTT8_9ROSI</name>
<dbReference type="AlphaFoldDB" id="A0AAP0MTT8"/>
<keyword evidence="1" id="KW-1133">Transmembrane helix</keyword>
<feature type="transmembrane region" description="Helical" evidence="1">
    <location>
        <begin position="6"/>
        <end position="26"/>
    </location>
</feature>
<evidence type="ECO:0000313" key="2">
    <source>
        <dbReference type="EMBL" id="KAK9223216.1"/>
    </source>
</evidence>
<accession>A0AAP0MTT8</accession>
<reference evidence="2 3" key="1">
    <citation type="submission" date="2024-05" db="EMBL/GenBank/DDBJ databases">
        <title>Haplotype-resolved chromosome-level genome assembly of Huyou (Citrus changshanensis).</title>
        <authorList>
            <person name="Miao C."/>
            <person name="Chen W."/>
            <person name="Wu Y."/>
            <person name="Wang L."/>
            <person name="Zhao S."/>
            <person name="Grierson D."/>
            <person name="Xu C."/>
            <person name="Chen K."/>
        </authorList>
    </citation>
    <scope>NUCLEOTIDE SEQUENCE [LARGE SCALE GENOMIC DNA]</scope>
    <source>
        <strain evidence="2">01-14</strain>
        <tissue evidence="2">Leaf</tissue>
    </source>
</reference>
<proteinExistence type="predicted"/>
<comment type="caution">
    <text evidence="2">The sequence shown here is derived from an EMBL/GenBank/DDBJ whole genome shotgun (WGS) entry which is preliminary data.</text>
</comment>
<dbReference type="EMBL" id="JBCGBO010000002">
    <property type="protein sequence ID" value="KAK9223216.1"/>
    <property type="molecule type" value="Genomic_DNA"/>
</dbReference>
<gene>
    <name evidence="2" type="ORF">WN944_011658</name>
</gene>
<evidence type="ECO:0000256" key="1">
    <source>
        <dbReference type="SAM" id="Phobius"/>
    </source>
</evidence>
<evidence type="ECO:0000313" key="3">
    <source>
        <dbReference type="Proteomes" id="UP001428341"/>
    </source>
</evidence>
<keyword evidence="1" id="KW-0812">Transmembrane</keyword>
<sequence>MDLENGLRLLLLLQFFFSHCLTLVVVKRVLQKHVEDKARCLCCLVID</sequence>
<dbReference type="Proteomes" id="UP001428341">
    <property type="component" value="Unassembled WGS sequence"/>
</dbReference>
<keyword evidence="3" id="KW-1185">Reference proteome</keyword>
<keyword evidence="1" id="KW-0472">Membrane</keyword>